<organism evidence="3 4">
    <name type="scientific">Ruminiclostridium sufflavum DSM 19573</name>
    <dbReference type="NCBI Taxonomy" id="1121337"/>
    <lineage>
        <taxon>Bacteria</taxon>
        <taxon>Bacillati</taxon>
        <taxon>Bacillota</taxon>
        <taxon>Clostridia</taxon>
        <taxon>Eubacteriales</taxon>
        <taxon>Oscillospiraceae</taxon>
        <taxon>Ruminiclostridium</taxon>
    </lineage>
</organism>
<dbReference type="Proteomes" id="UP000248132">
    <property type="component" value="Unassembled WGS sequence"/>
</dbReference>
<dbReference type="GO" id="GO:0003677">
    <property type="term" value="F:DNA binding"/>
    <property type="evidence" value="ECO:0007669"/>
    <property type="project" value="UniProtKB-KW"/>
</dbReference>
<keyword evidence="4" id="KW-1185">Reference proteome</keyword>
<comment type="caution">
    <text evidence="3">The sequence shown here is derived from an EMBL/GenBank/DDBJ whole genome shotgun (WGS) entry which is preliminary data.</text>
</comment>
<dbReference type="SUPFAM" id="SSF47413">
    <property type="entry name" value="lambda repressor-like DNA-binding domains"/>
    <property type="match status" value="1"/>
</dbReference>
<sequence>MPLNKIIQEKRKKIGLTQEQIAEYLGVSTPAVNKWERGATYPDISLLPPLARLLKIDLNTLLCFNEGLSEQEVGRFCKEVIDVIRKNGFDCGFSMGVKKIQEYPNCGFLIHSTALLLDGALIMSGMSAGDKQKYDSKITALYERAAKCEDDRRRNEAVFMLASRYKGRGEYGKAQEMLDLLPERSALDKIKLQADLYIVQNRLDEAAGLLERKLLIEINEIQAILLSLVDIAVKEDKNQAASHIAELSRDAAELFELWDYSSYIAPLQVAIAQENVQDSILLLKSILSAASTLWEIEKSPLYRHISVNGNKGKVGANILPTLLAEIENDPKYGYLHLSAEFKQLLKQYRAKCEKI</sequence>
<keyword evidence="1" id="KW-0238">DNA-binding</keyword>
<evidence type="ECO:0000313" key="4">
    <source>
        <dbReference type="Proteomes" id="UP000248132"/>
    </source>
</evidence>
<evidence type="ECO:0000259" key="2">
    <source>
        <dbReference type="PROSITE" id="PS50943"/>
    </source>
</evidence>
<dbReference type="PANTHER" id="PTHR46558">
    <property type="entry name" value="TRACRIPTIONAL REGULATORY PROTEIN-RELATED-RELATED"/>
    <property type="match status" value="1"/>
</dbReference>
<reference evidence="3 4" key="1">
    <citation type="submission" date="2018-06" db="EMBL/GenBank/DDBJ databases">
        <title>Genomic Encyclopedia of Type Strains, Phase I: the one thousand microbial genomes (KMG-I) project.</title>
        <authorList>
            <person name="Kyrpides N."/>
        </authorList>
    </citation>
    <scope>NUCLEOTIDE SEQUENCE [LARGE SCALE GENOMIC DNA]</scope>
    <source>
        <strain evidence="3 4">DSM 19573</strain>
    </source>
</reference>
<feature type="domain" description="HTH cro/C1-type" evidence="2">
    <location>
        <begin position="7"/>
        <end position="61"/>
    </location>
</feature>
<dbReference type="Gene3D" id="1.10.260.40">
    <property type="entry name" value="lambda repressor-like DNA-binding domains"/>
    <property type="match status" value="1"/>
</dbReference>
<evidence type="ECO:0000313" key="3">
    <source>
        <dbReference type="EMBL" id="PYG90286.1"/>
    </source>
</evidence>
<evidence type="ECO:0000256" key="1">
    <source>
        <dbReference type="ARBA" id="ARBA00023125"/>
    </source>
</evidence>
<dbReference type="PANTHER" id="PTHR46558:SF11">
    <property type="entry name" value="HTH-TYPE TRANSCRIPTIONAL REGULATOR XRE"/>
    <property type="match status" value="1"/>
</dbReference>
<dbReference type="EMBL" id="QKMR01000001">
    <property type="protein sequence ID" value="PYG90286.1"/>
    <property type="molecule type" value="Genomic_DNA"/>
</dbReference>
<accession>A0A318XPK4</accession>
<name>A0A318XPK4_9FIRM</name>
<proteinExistence type="predicted"/>
<dbReference type="Pfam" id="PF01381">
    <property type="entry name" value="HTH_3"/>
    <property type="match status" value="1"/>
</dbReference>
<dbReference type="InterPro" id="IPR010982">
    <property type="entry name" value="Lambda_DNA-bd_dom_sf"/>
</dbReference>
<dbReference type="RefSeq" id="WP_110460262.1">
    <property type="nucleotide sequence ID" value="NZ_QKMR01000001.1"/>
</dbReference>
<dbReference type="SMART" id="SM00530">
    <property type="entry name" value="HTH_XRE"/>
    <property type="match status" value="1"/>
</dbReference>
<gene>
    <name evidence="3" type="ORF">LY28_00167</name>
</gene>
<protein>
    <submittedName>
        <fullName evidence="3">Helix-turn-helix protein</fullName>
    </submittedName>
</protein>
<dbReference type="CDD" id="cd00093">
    <property type="entry name" value="HTH_XRE"/>
    <property type="match status" value="1"/>
</dbReference>
<dbReference type="PROSITE" id="PS50943">
    <property type="entry name" value="HTH_CROC1"/>
    <property type="match status" value="1"/>
</dbReference>
<dbReference type="AlphaFoldDB" id="A0A318XPK4"/>
<dbReference type="OrthoDB" id="9812495at2"/>
<dbReference type="InterPro" id="IPR001387">
    <property type="entry name" value="Cro/C1-type_HTH"/>
</dbReference>